<dbReference type="Gene3D" id="3.40.630.30">
    <property type="match status" value="1"/>
</dbReference>
<dbReference type="EMBL" id="UINC01027051">
    <property type="protein sequence ID" value="SVB05625.1"/>
    <property type="molecule type" value="Genomic_DNA"/>
</dbReference>
<evidence type="ECO:0008006" key="2">
    <source>
        <dbReference type="Google" id="ProtNLM"/>
    </source>
</evidence>
<reference evidence="1" key="1">
    <citation type="submission" date="2018-05" db="EMBL/GenBank/DDBJ databases">
        <authorList>
            <person name="Lanie J.A."/>
            <person name="Ng W.-L."/>
            <person name="Kazmierczak K.M."/>
            <person name="Andrzejewski T.M."/>
            <person name="Davidsen T.M."/>
            <person name="Wayne K.J."/>
            <person name="Tettelin H."/>
            <person name="Glass J.I."/>
            <person name="Rusch D."/>
            <person name="Podicherti R."/>
            <person name="Tsui H.-C.T."/>
            <person name="Winkler M.E."/>
        </authorList>
    </citation>
    <scope>NUCLEOTIDE SEQUENCE</scope>
</reference>
<proteinExistence type="predicted"/>
<dbReference type="Pfam" id="PF13527">
    <property type="entry name" value="Acetyltransf_9"/>
    <property type="match status" value="1"/>
</dbReference>
<name>A0A382AVS5_9ZZZZ</name>
<dbReference type="InterPro" id="IPR016181">
    <property type="entry name" value="Acyl_CoA_acyltransferase"/>
</dbReference>
<protein>
    <recommendedName>
        <fullName evidence="2">N-acetyltransferase domain-containing protein</fullName>
    </recommendedName>
</protein>
<dbReference type="SUPFAM" id="SSF55729">
    <property type="entry name" value="Acyl-CoA N-acyltransferases (Nat)"/>
    <property type="match status" value="1"/>
</dbReference>
<accession>A0A382AVS5</accession>
<organism evidence="1">
    <name type="scientific">marine metagenome</name>
    <dbReference type="NCBI Taxonomy" id="408172"/>
    <lineage>
        <taxon>unclassified sequences</taxon>
        <taxon>metagenomes</taxon>
        <taxon>ecological metagenomes</taxon>
    </lineage>
</organism>
<dbReference type="AlphaFoldDB" id="A0A382AVS5"/>
<feature type="non-terminal residue" evidence="1">
    <location>
        <position position="1"/>
    </location>
</feature>
<evidence type="ECO:0000313" key="1">
    <source>
        <dbReference type="EMBL" id="SVB05625.1"/>
    </source>
</evidence>
<sequence>VKLECLKESESNWRITLSKDKEPNISSLWLGEYQMKYGASLLRMGGIGGVGTGEAYRHQGFARRIMDESKAWMSNQDFDVAMLFGISNKDL</sequence>
<gene>
    <name evidence="1" type="ORF">METZ01_LOCUS158479</name>
</gene>